<dbReference type="InterPro" id="IPR036928">
    <property type="entry name" value="AS_sf"/>
</dbReference>
<dbReference type="Pfam" id="PF01425">
    <property type="entry name" value="Amidase"/>
    <property type="match status" value="1"/>
</dbReference>
<reference evidence="2 3" key="1">
    <citation type="submission" date="2015-05" db="EMBL/GenBank/DDBJ databases">
        <title>Distinctive expansion of gene families associated with plant cell wall degradation and secondary metabolism in the genomes of grapevine trunk pathogens.</title>
        <authorList>
            <person name="Lawrence D.P."/>
            <person name="Travadon R."/>
            <person name="Rolshausen P.E."/>
            <person name="Baumgartner K."/>
        </authorList>
    </citation>
    <scope>NUCLEOTIDE SEQUENCE [LARGE SCALE GENOMIC DNA]</scope>
    <source>
        <strain evidence="2">DA912</strain>
    </source>
</reference>
<sequence length="416" mass="45177">MALKHLITCIVAGVDYLVHPQILGSVEESVRADQIIPVVVLSEDEVNAGPEELGRTLEYLVDNDDVCTDDFTGIIVVKPSGPGSEPREACASASDTQPSLDCPFTVYHMATGLDTSKEKNLLPSGPYFLSGQNLHQAWRLYPDDLDAFTFGLLPDNPFDPESFQAVAPLSSDGVSKTIPVPSRFYHKPDSSKPLAGKRVSLTDTFDVQAYVGRLLELGAVVVGKTKTTQFATGLQWVDRHQPVNPRGDRYHEASGSSAGAAASLAGYPWLDFAVGGDTDGGVRDPAADHGLHAIRSSYDSASLEGVKISSERYDTVGLFGRRLDDLVLATKHSLTVTDASAELPRRIIYPTDYFPVSDTKHQKLVEQFVQNLENHLDVSRTEVNLAQLWRDQPPSDSSAASVPLQQYLKKASLADL</sequence>
<dbReference type="EMBL" id="LCUC01000216">
    <property type="protein sequence ID" value="KKY34103.1"/>
    <property type="molecule type" value="Genomic_DNA"/>
</dbReference>
<keyword evidence="3" id="KW-1185">Reference proteome</keyword>
<evidence type="ECO:0000313" key="2">
    <source>
        <dbReference type="EMBL" id="KKY34103.1"/>
    </source>
</evidence>
<dbReference type="Gene3D" id="3.90.1300.10">
    <property type="entry name" value="Amidase signature (AS) domain"/>
    <property type="match status" value="1"/>
</dbReference>
<dbReference type="SUPFAM" id="SSF75304">
    <property type="entry name" value="Amidase signature (AS) enzymes"/>
    <property type="match status" value="1"/>
</dbReference>
<gene>
    <name evidence="2" type="ORF">UCDDA912_g05911</name>
</gene>
<evidence type="ECO:0000313" key="3">
    <source>
        <dbReference type="Proteomes" id="UP000034680"/>
    </source>
</evidence>
<dbReference type="AlphaFoldDB" id="A0A0G2HG60"/>
<dbReference type="OrthoDB" id="5423360at2759"/>
<dbReference type="Proteomes" id="UP000034680">
    <property type="component" value="Unassembled WGS sequence"/>
</dbReference>
<evidence type="ECO:0000259" key="1">
    <source>
        <dbReference type="Pfam" id="PF01425"/>
    </source>
</evidence>
<proteinExistence type="predicted"/>
<dbReference type="PANTHER" id="PTHR46310">
    <property type="entry name" value="AMIDASE 1"/>
    <property type="match status" value="1"/>
</dbReference>
<name>A0A0G2HG60_9PEZI</name>
<dbReference type="PANTHER" id="PTHR46310:SF7">
    <property type="entry name" value="AMIDASE 1"/>
    <property type="match status" value="1"/>
</dbReference>
<protein>
    <submittedName>
        <fullName evidence="2">Putative amidase-like protein</fullName>
    </submittedName>
</protein>
<feature type="domain" description="Amidase" evidence="1">
    <location>
        <begin position="210"/>
        <end position="334"/>
    </location>
</feature>
<reference evidence="2 3" key="2">
    <citation type="submission" date="2015-05" db="EMBL/GenBank/DDBJ databases">
        <authorList>
            <person name="Morales-Cruz A."/>
            <person name="Amrine K.C."/>
            <person name="Cantu D."/>
        </authorList>
    </citation>
    <scope>NUCLEOTIDE SEQUENCE [LARGE SCALE GENOMIC DNA]</scope>
    <source>
        <strain evidence="2">DA912</strain>
    </source>
</reference>
<accession>A0A0G2HG60</accession>
<comment type="caution">
    <text evidence="2">The sequence shown here is derived from an EMBL/GenBank/DDBJ whole genome shotgun (WGS) entry which is preliminary data.</text>
</comment>
<organism evidence="2 3">
    <name type="scientific">Diaporthe ampelina</name>
    <dbReference type="NCBI Taxonomy" id="1214573"/>
    <lineage>
        <taxon>Eukaryota</taxon>
        <taxon>Fungi</taxon>
        <taxon>Dikarya</taxon>
        <taxon>Ascomycota</taxon>
        <taxon>Pezizomycotina</taxon>
        <taxon>Sordariomycetes</taxon>
        <taxon>Sordariomycetidae</taxon>
        <taxon>Diaporthales</taxon>
        <taxon>Diaporthaceae</taxon>
        <taxon>Diaporthe</taxon>
    </lineage>
</organism>
<dbReference type="STRING" id="1214573.A0A0G2HG60"/>
<dbReference type="InterPro" id="IPR023631">
    <property type="entry name" value="Amidase_dom"/>
</dbReference>